<dbReference type="NCBIfam" id="TIGR02873">
    <property type="entry name" value="spore_ylxY"/>
    <property type="match status" value="1"/>
</dbReference>
<gene>
    <name evidence="2" type="ORF">EBO34_06300</name>
</gene>
<dbReference type="InterPro" id="IPR014228">
    <property type="entry name" value="Spore_polysacc_deacetyl_YlxY"/>
</dbReference>
<dbReference type="EMBL" id="RHIB01000001">
    <property type="protein sequence ID" value="RNA69543.1"/>
    <property type="molecule type" value="Genomic_DNA"/>
</dbReference>
<dbReference type="Proteomes" id="UP000278746">
    <property type="component" value="Unassembled WGS sequence"/>
</dbReference>
<dbReference type="InterPro" id="IPR050248">
    <property type="entry name" value="Polysacc_deacetylase_ArnD"/>
</dbReference>
<dbReference type="PROSITE" id="PS51677">
    <property type="entry name" value="NODB"/>
    <property type="match status" value="1"/>
</dbReference>
<dbReference type="InterPro" id="IPR011330">
    <property type="entry name" value="Glyco_hydro/deAcase_b/a-brl"/>
</dbReference>
<dbReference type="Pfam" id="PF01522">
    <property type="entry name" value="Polysacc_deac_1"/>
    <property type="match status" value="1"/>
</dbReference>
<dbReference type="AlphaFoldDB" id="A0A3M7TVQ8"/>
<dbReference type="GO" id="GO:0016810">
    <property type="term" value="F:hydrolase activity, acting on carbon-nitrogen (but not peptide) bonds"/>
    <property type="evidence" value="ECO:0007669"/>
    <property type="project" value="InterPro"/>
</dbReference>
<organism evidence="2 3">
    <name type="scientific">Alteribacter keqinensis</name>
    <dbReference type="NCBI Taxonomy" id="2483800"/>
    <lineage>
        <taxon>Bacteria</taxon>
        <taxon>Bacillati</taxon>
        <taxon>Bacillota</taxon>
        <taxon>Bacilli</taxon>
        <taxon>Bacillales</taxon>
        <taxon>Bacillaceae</taxon>
        <taxon>Alteribacter</taxon>
    </lineage>
</organism>
<comment type="caution">
    <text evidence="2">The sequence shown here is derived from an EMBL/GenBank/DDBJ whole genome shotgun (WGS) entry which is preliminary data.</text>
</comment>
<dbReference type="GO" id="GO:0005975">
    <property type="term" value="P:carbohydrate metabolic process"/>
    <property type="evidence" value="ECO:0007669"/>
    <property type="project" value="InterPro"/>
</dbReference>
<dbReference type="OrthoDB" id="9812065at2"/>
<reference evidence="2 3" key="1">
    <citation type="submission" date="2018-10" db="EMBL/GenBank/DDBJ databases">
        <title>Bacillus Keqinensis sp. nov., a moderately halophilic bacterium isolated from a saline-alkaline lake.</title>
        <authorList>
            <person name="Wang H."/>
        </authorList>
    </citation>
    <scope>NUCLEOTIDE SEQUENCE [LARGE SCALE GENOMIC DNA]</scope>
    <source>
        <strain evidence="2 3">KQ-3</strain>
    </source>
</reference>
<evidence type="ECO:0000259" key="1">
    <source>
        <dbReference type="PROSITE" id="PS51677"/>
    </source>
</evidence>
<dbReference type="SUPFAM" id="SSF88713">
    <property type="entry name" value="Glycoside hydrolase/deacetylase"/>
    <property type="match status" value="1"/>
</dbReference>
<dbReference type="Gene3D" id="3.20.20.370">
    <property type="entry name" value="Glycoside hydrolase/deacetylase"/>
    <property type="match status" value="1"/>
</dbReference>
<keyword evidence="3" id="KW-1185">Reference proteome</keyword>
<feature type="domain" description="NodB homology" evidence="1">
    <location>
        <begin position="132"/>
        <end position="308"/>
    </location>
</feature>
<sequence>MVKRFLLQWSTFLFILLLTLISTQNPITSSYIYELKSEASVEALSSKNPLYQEISDRKTEFEVAAADAVVDKVWKAIPGLNGLEVDETASYEKMKPGGVFDPKKLVYVQTRPKVRLDDLPPSPIFKGNPEKPMVSLMINVAWGNEFLPGMLKTLKEHDVKSTFFLDGSWVKKNPKLAKMIVEEGHEIGNHAYSHPDMKQLSNDRIREELVKTNDIIDATLGVKPHWFAPPSGSFRQDAVDIASELAMHTVMWTVDTIDWRNPPADQMALKIIEKSEAGSLVLMHPTASAEEGLEQMIVGLKEKGLHLGTVSETLSEERITGKQQQTWY</sequence>
<dbReference type="PANTHER" id="PTHR10587:SF80">
    <property type="entry name" value="CHITOOLIGOSACCHARIDE DEACETYLASE"/>
    <property type="match status" value="1"/>
</dbReference>
<dbReference type="PANTHER" id="PTHR10587">
    <property type="entry name" value="GLYCOSYL TRANSFERASE-RELATED"/>
    <property type="match status" value="1"/>
</dbReference>
<dbReference type="GO" id="GO:0016020">
    <property type="term" value="C:membrane"/>
    <property type="evidence" value="ECO:0007669"/>
    <property type="project" value="TreeGrafter"/>
</dbReference>
<evidence type="ECO:0000313" key="3">
    <source>
        <dbReference type="Proteomes" id="UP000278746"/>
    </source>
</evidence>
<name>A0A3M7TVQ8_9BACI</name>
<dbReference type="RefSeq" id="WP_122897061.1">
    <property type="nucleotide sequence ID" value="NZ_RHIB01000001.1"/>
</dbReference>
<proteinExistence type="predicted"/>
<dbReference type="InterPro" id="IPR002509">
    <property type="entry name" value="NODB_dom"/>
</dbReference>
<protein>
    <recommendedName>
        <fullName evidence="1">NodB homology domain-containing protein</fullName>
    </recommendedName>
</protein>
<accession>A0A3M7TVQ8</accession>
<evidence type="ECO:0000313" key="2">
    <source>
        <dbReference type="EMBL" id="RNA69543.1"/>
    </source>
</evidence>
<dbReference type="CDD" id="cd10950">
    <property type="entry name" value="CE4_BsYlxY_like"/>
    <property type="match status" value="1"/>
</dbReference>